<proteinExistence type="predicted"/>
<reference evidence="2 3" key="1">
    <citation type="submission" date="2016-10" db="EMBL/GenBank/DDBJ databases">
        <title>Paenibacillus species isolates.</title>
        <authorList>
            <person name="Beno S.M."/>
        </authorList>
    </citation>
    <scope>NUCLEOTIDE SEQUENCE [LARGE SCALE GENOMIC DNA]</scope>
    <source>
        <strain evidence="2 3">FSL H7-0744</strain>
    </source>
</reference>
<keyword evidence="1" id="KW-1133">Transmembrane helix</keyword>
<organism evidence="2 3">
    <name type="scientific">Paenibacillus borealis</name>
    <dbReference type="NCBI Taxonomy" id="160799"/>
    <lineage>
        <taxon>Bacteria</taxon>
        <taxon>Bacillati</taxon>
        <taxon>Bacillota</taxon>
        <taxon>Bacilli</taxon>
        <taxon>Bacillales</taxon>
        <taxon>Paenibacillaceae</taxon>
        <taxon>Paenibacillus</taxon>
    </lineage>
</organism>
<keyword evidence="3" id="KW-1185">Reference proteome</keyword>
<keyword evidence="1" id="KW-0472">Membrane</keyword>
<gene>
    <name evidence="2" type="ORF">BSK56_08890</name>
</gene>
<dbReference type="Proteomes" id="UP000187412">
    <property type="component" value="Unassembled WGS sequence"/>
</dbReference>
<dbReference type="RefSeq" id="WP_076110192.1">
    <property type="nucleotide sequence ID" value="NZ_MPTB01000009.1"/>
</dbReference>
<accession>A0ABX3HGZ8</accession>
<name>A0ABX3HGZ8_PAEBO</name>
<evidence type="ECO:0000313" key="3">
    <source>
        <dbReference type="Proteomes" id="UP000187412"/>
    </source>
</evidence>
<evidence type="ECO:0000256" key="1">
    <source>
        <dbReference type="SAM" id="Phobius"/>
    </source>
</evidence>
<feature type="transmembrane region" description="Helical" evidence="1">
    <location>
        <begin position="211"/>
        <end position="232"/>
    </location>
</feature>
<keyword evidence="1" id="KW-0812">Transmembrane</keyword>
<protein>
    <recommendedName>
        <fullName evidence="4">Peptidase M48 domain-containing protein</fullName>
    </recommendedName>
</protein>
<comment type="caution">
    <text evidence="2">The sequence shown here is derived from an EMBL/GenBank/DDBJ whole genome shotgun (WGS) entry which is preliminary data.</text>
</comment>
<evidence type="ECO:0000313" key="2">
    <source>
        <dbReference type="EMBL" id="OMD49458.1"/>
    </source>
</evidence>
<evidence type="ECO:0008006" key="4">
    <source>
        <dbReference type="Google" id="ProtNLM"/>
    </source>
</evidence>
<sequence>MGVSSDKNEDTNGEIFFLNTNFEIDINNLYDENSWYSSLKNRDEEIEGIKSLIIEEFNIIMENTKKSLNDYNKNEKFDLSLTFLKDMHFVACTSNSEIKLSEGLIIHYYNFFKGFLKAHHNSYDFDDGIVEMIPIKFILYHEIGHVVHGHIKLLENRKSNNEAISTLDQKSLEYDADAFALSRIFDEYNGVIKNSIDNCNNSEEFKKGFELMLLVLIFEKVILGIVIAFFIIRKPDDFNKFDTKKHPPTFYREVLAIESLKSLLASKINVQKIFADCELTLTKYVGYDDSIMQKFVADILDNIVHVDDIIKNWNERVKYEVKKYSRFPVEGIDFVFEDGKPVLKGTF</sequence>
<dbReference type="EMBL" id="MPTB01000009">
    <property type="protein sequence ID" value="OMD49458.1"/>
    <property type="molecule type" value="Genomic_DNA"/>
</dbReference>